<dbReference type="InterPro" id="IPR042070">
    <property type="entry name" value="PucR_C-HTH_sf"/>
</dbReference>
<evidence type="ECO:0000259" key="1">
    <source>
        <dbReference type="Pfam" id="PF07905"/>
    </source>
</evidence>
<dbReference type="InterPro" id="IPR012914">
    <property type="entry name" value="PucR_dom"/>
</dbReference>
<dbReference type="AlphaFoldDB" id="A0A3G1L007"/>
<evidence type="ECO:0000313" key="3">
    <source>
        <dbReference type="EMBL" id="ATW27987.1"/>
    </source>
</evidence>
<dbReference type="Pfam" id="PF07905">
    <property type="entry name" value="PucR"/>
    <property type="match status" value="1"/>
</dbReference>
<name>A0A3G1L007_FORW1</name>
<dbReference type="RefSeq" id="WP_148137385.1">
    <property type="nucleotide sequence ID" value="NZ_CP017634.1"/>
</dbReference>
<dbReference type="Pfam" id="PF13556">
    <property type="entry name" value="HTH_30"/>
    <property type="match status" value="1"/>
</dbReference>
<dbReference type="InterPro" id="IPR025736">
    <property type="entry name" value="PucR_C-HTH_dom"/>
</dbReference>
<evidence type="ECO:0000313" key="4">
    <source>
        <dbReference type="Proteomes" id="UP000323521"/>
    </source>
</evidence>
<dbReference type="Gene3D" id="1.10.10.2840">
    <property type="entry name" value="PucR C-terminal helix-turn-helix domain"/>
    <property type="match status" value="1"/>
</dbReference>
<dbReference type="EMBL" id="CP017634">
    <property type="protein sequence ID" value="ATW27987.1"/>
    <property type="molecule type" value="Genomic_DNA"/>
</dbReference>
<dbReference type="Proteomes" id="UP000323521">
    <property type="component" value="Chromosome"/>
</dbReference>
<feature type="domain" description="Purine catabolism PurC-like" evidence="1">
    <location>
        <begin position="11"/>
        <end position="130"/>
    </location>
</feature>
<gene>
    <name evidence="3" type="ORF">DCMF_27430</name>
</gene>
<dbReference type="PANTHER" id="PTHR33744">
    <property type="entry name" value="CARBOHYDRATE DIACID REGULATOR"/>
    <property type="match status" value="1"/>
</dbReference>
<feature type="domain" description="PucR C-terminal helix-turn-helix" evidence="2">
    <location>
        <begin position="471"/>
        <end position="527"/>
    </location>
</feature>
<reference evidence="3 4" key="1">
    <citation type="submission" date="2016-10" db="EMBL/GenBank/DDBJ databases">
        <title>Complete Genome Sequence of Peptococcaceae strain DCMF.</title>
        <authorList>
            <person name="Edwards R.J."/>
            <person name="Holland S.I."/>
            <person name="Deshpande N.P."/>
            <person name="Wong Y.K."/>
            <person name="Ertan H."/>
            <person name="Manefield M."/>
            <person name="Russell T.L."/>
            <person name="Lee M.J."/>
        </authorList>
    </citation>
    <scope>NUCLEOTIDE SEQUENCE [LARGE SCALE GENOMIC DNA]</scope>
    <source>
        <strain evidence="3 4">DCMF</strain>
    </source>
</reference>
<dbReference type="PANTHER" id="PTHR33744:SF1">
    <property type="entry name" value="DNA-BINDING TRANSCRIPTIONAL ACTIVATOR ADER"/>
    <property type="match status" value="1"/>
</dbReference>
<organism evidence="3 4">
    <name type="scientific">Formimonas warabiya</name>
    <dbReference type="NCBI Taxonomy" id="1761012"/>
    <lineage>
        <taxon>Bacteria</taxon>
        <taxon>Bacillati</taxon>
        <taxon>Bacillota</taxon>
        <taxon>Clostridia</taxon>
        <taxon>Eubacteriales</taxon>
        <taxon>Peptococcaceae</taxon>
        <taxon>Candidatus Formimonas</taxon>
    </lineage>
</organism>
<dbReference type="InterPro" id="IPR051448">
    <property type="entry name" value="CdaR-like_regulators"/>
</dbReference>
<proteinExistence type="predicted"/>
<sequence length="535" mass="61269">MSENFNLTIGDILKTPHFKEAKLLAGAGGVNRVVKWVHILEGREYVSESVNGMELILTTGVDFTGKDVALSFLEKLIHKNVSGLGIELISYITELPEEMIRMADQYNFPLIGFPKFIRYIEITRFLHTIIVSKTKNMFPYIEDFLDQIGPVLLSPHGLRDILMFSHRYLGVNVAYFPEHGNPQFVPEISSLDMNKICKQRLSSTRTANQEENYHFGRLMTKPVHALNNRWGELCFFSFSRELSGLDEQILGKVAQMVAQEMMRELYIQEKGHQEENIWLEKWLNGKLAEGEVYKQLKALDTRSKISGYAVCLFEFSAMTEDSRFLKELILAVSMVSRSAFEHHGFYFLNSVGDSRLTCILLDKNMPRTWQSRVKQAVGRIKESIGSFAQKSQIMTGIGKPVNQPSELKESLVTAQEAVAVQKRFKIDEPVYELLHIYRVVSRLDQAINLTGYIADYLGPIIEHDAEHQGELIKTLKTFYSYNCSSQKTAKSLHITRQTLYFRLQKIKDILGDDFVSREKRLAIELAICAYEYVNG</sequence>
<dbReference type="OrthoDB" id="143422at2"/>
<protein>
    <recommendedName>
        <fullName evidence="5">PucR family transcriptional regulator</fullName>
    </recommendedName>
</protein>
<accession>A0A3G1L007</accession>
<evidence type="ECO:0000259" key="2">
    <source>
        <dbReference type="Pfam" id="PF13556"/>
    </source>
</evidence>
<evidence type="ECO:0008006" key="5">
    <source>
        <dbReference type="Google" id="ProtNLM"/>
    </source>
</evidence>
<dbReference type="KEGG" id="fwa:DCMF_27430"/>
<keyword evidence="4" id="KW-1185">Reference proteome</keyword>